<dbReference type="InParanoid" id="M1DX23"/>
<dbReference type="Gramene" id="PGSC0003DMT400095786">
    <property type="protein sequence ID" value="PGSC0003DMT400095786"/>
    <property type="gene ID" value="PGSC0003DMG400045357"/>
</dbReference>
<accession>M1DX23</accession>
<dbReference type="PaxDb" id="4113-PGSC0003DMT400095786"/>
<protein>
    <submittedName>
        <fullName evidence="1">Uncharacterized protein</fullName>
    </submittedName>
</protein>
<dbReference type="AlphaFoldDB" id="M1DX23"/>
<reference evidence="1" key="2">
    <citation type="submission" date="2015-06" db="UniProtKB">
        <authorList>
            <consortium name="EnsemblPlants"/>
        </authorList>
    </citation>
    <scope>IDENTIFICATION</scope>
    <source>
        <strain evidence="1">DM1-3 516 R44</strain>
    </source>
</reference>
<keyword evidence="2" id="KW-1185">Reference proteome</keyword>
<organism evidence="1 2">
    <name type="scientific">Solanum tuberosum</name>
    <name type="common">Potato</name>
    <dbReference type="NCBI Taxonomy" id="4113"/>
    <lineage>
        <taxon>Eukaryota</taxon>
        <taxon>Viridiplantae</taxon>
        <taxon>Streptophyta</taxon>
        <taxon>Embryophyta</taxon>
        <taxon>Tracheophyta</taxon>
        <taxon>Spermatophyta</taxon>
        <taxon>Magnoliopsida</taxon>
        <taxon>eudicotyledons</taxon>
        <taxon>Gunneridae</taxon>
        <taxon>Pentapetalae</taxon>
        <taxon>asterids</taxon>
        <taxon>lamiids</taxon>
        <taxon>Solanales</taxon>
        <taxon>Solanaceae</taxon>
        <taxon>Solanoideae</taxon>
        <taxon>Solaneae</taxon>
        <taxon>Solanum</taxon>
    </lineage>
</organism>
<evidence type="ECO:0000313" key="2">
    <source>
        <dbReference type="Proteomes" id="UP000011115"/>
    </source>
</evidence>
<proteinExistence type="predicted"/>
<dbReference type="Proteomes" id="UP000011115">
    <property type="component" value="Unassembled WGS sequence"/>
</dbReference>
<dbReference type="HOGENOM" id="CLU_2214642_0_0_1"/>
<evidence type="ECO:0000313" key="1">
    <source>
        <dbReference type="EnsemblPlants" id="PGSC0003DMT400095786"/>
    </source>
</evidence>
<name>M1DX23_SOLTU</name>
<dbReference type="EnsemblPlants" id="PGSC0003DMT400095786">
    <property type="protein sequence ID" value="PGSC0003DMT400095786"/>
    <property type="gene ID" value="PGSC0003DMG400045357"/>
</dbReference>
<sequence>MMALEPLIQLAVVLTTGRGPSRGHGPVARPPWLGLHELKASQRAFPRAVVFTTGREMAREVARPPWLGLHELKASQRAFPRAVVFTTGREMAREGEPTWAASWEATA</sequence>
<reference evidence="2" key="1">
    <citation type="journal article" date="2011" name="Nature">
        <title>Genome sequence and analysis of the tuber crop potato.</title>
        <authorList>
            <consortium name="The Potato Genome Sequencing Consortium"/>
        </authorList>
    </citation>
    <scope>NUCLEOTIDE SEQUENCE [LARGE SCALE GENOMIC DNA]</scope>
    <source>
        <strain evidence="2">cv. DM1-3 516 R44</strain>
    </source>
</reference>